<sequence>MISQIVDEWLWLMPFSNRQFLEKHTHRLLVRRSQGDHSDFPLSLFIAGLECDNNPVGAGGLADVHQGHYAGDLVAVKCVRLFVNPPDRLLRAKQAVLAETMIWRSLKHEYILPLIGVDKSRFGGTVYMVSPWMKHGDINNFVSTHDPTPERVNVLLFEVAKALEYLHDRDVVHGDLRGGNILIDDDCHVRVADFGMSTFAGVSQPSNLGGTLRWMAPELFSTTPTINRTSAVDVYAFAMLCYEVYLRGHPFPALILDPQIWTGVINGERPERSLLISCGRDMSEDLWGLVIQCWASSPSSRPSASSICAKMPSFGRERPSSETSGFARGVMGQGRGESLPLSAAGGVSSPAEFRPQSTLSSSVRNFELDEDVTRTITAFDRRSIPSSGTRDSGTSPPPLSLPHESNPPPASHTMDRDDRHSRSLFGECISQSPPTTRDSAHNSSSSASTQSSQSTGPHPQFPEHQASDTDSTTATPTASSPTSPISPSGGQNYLWHLNEKCVHSGGKISIEWEYNHEGEPHMGVHHAMCFVKTHNSPRKLLGEGKASRKQAARELAARQVYQLIDWSRFSILPVSG</sequence>
<evidence type="ECO:0000313" key="7">
    <source>
        <dbReference type="EMBL" id="KDQ55514.1"/>
    </source>
</evidence>
<evidence type="ECO:0000256" key="1">
    <source>
        <dbReference type="ARBA" id="ARBA00022679"/>
    </source>
</evidence>
<evidence type="ECO:0000256" key="5">
    <source>
        <dbReference type="SAM" id="MobiDB-lite"/>
    </source>
</evidence>
<organism evidence="7 8">
    <name type="scientific">Jaapia argillacea MUCL 33604</name>
    <dbReference type="NCBI Taxonomy" id="933084"/>
    <lineage>
        <taxon>Eukaryota</taxon>
        <taxon>Fungi</taxon>
        <taxon>Dikarya</taxon>
        <taxon>Basidiomycota</taxon>
        <taxon>Agaricomycotina</taxon>
        <taxon>Agaricomycetes</taxon>
        <taxon>Agaricomycetidae</taxon>
        <taxon>Jaapiales</taxon>
        <taxon>Jaapiaceae</taxon>
        <taxon>Jaapia</taxon>
    </lineage>
</organism>
<dbReference type="Proteomes" id="UP000027265">
    <property type="component" value="Unassembled WGS sequence"/>
</dbReference>
<name>A0A067PL44_9AGAM</name>
<reference evidence="8" key="1">
    <citation type="journal article" date="2014" name="Proc. Natl. Acad. Sci. U.S.A.">
        <title>Extensive sampling of basidiomycete genomes demonstrates inadequacy of the white-rot/brown-rot paradigm for wood decay fungi.</title>
        <authorList>
            <person name="Riley R."/>
            <person name="Salamov A.A."/>
            <person name="Brown D.W."/>
            <person name="Nagy L.G."/>
            <person name="Floudas D."/>
            <person name="Held B.W."/>
            <person name="Levasseur A."/>
            <person name="Lombard V."/>
            <person name="Morin E."/>
            <person name="Otillar R."/>
            <person name="Lindquist E.A."/>
            <person name="Sun H."/>
            <person name="LaButti K.M."/>
            <person name="Schmutz J."/>
            <person name="Jabbour D."/>
            <person name="Luo H."/>
            <person name="Baker S.E."/>
            <person name="Pisabarro A.G."/>
            <person name="Walton J.D."/>
            <person name="Blanchette R.A."/>
            <person name="Henrissat B."/>
            <person name="Martin F."/>
            <person name="Cullen D."/>
            <person name="Hibbett D.S."/>
            <person name="Grigoriev I.V."/>
        </authorList>
    </citation>
    <scope>NUCLEOTIDE SEQUENCE [LARGE SCALE GENOMIC DNA]</scope>
    <source>
        <strain evidence="8">MUCL 33604</strain>
    </source>
</reference>
<dbReference type="InterPro" id="IPR051681">
    <property type="entry name" value="Ser/Thr_Kinases-Pseudokinases"/>
</dbReference>
<dbReference type="Pfam" id="PF07714">
    <property type="entry name" value="PK_Tyr_Ser-Thr"/>
    <property type="match status" value="1"/>
</dbReference>
<accession>A0A067PL44</accession>
<protein>
    <recommendedName>
        <fullName evidence="6">Protein kinase domain-containing protein</fullName>
    </recommendedName>
</protein>
<feature type="compositionally biased region" description="Low complexity" evidence="5">
    <location>
        <begin position="468"/>
        <end position="488"/>
    </location>
</feature>
<evidence type="ECO:0000313" key="8">
    <source>
        <dbReference type="Proteomes" id="UP000027265"/>
    </source>
</evidence>
<feature type="compositionally biased region" description="Low complexity" evidence="5">
    <location>
        <begin position="441"/>
        <end position="455"/>
    </location>
</feature>
<feature type="compositionally biased region" description="Pro residues" evidence="5">
    <location>
        <begin position="395"/>
        <end position="410"/>
    </location>
</feature>
<feature type="compositionally biased region" description="Polar residues" evidence="5">
    <location>
        <begin position="384"/>
        <end position="394"/>
    </location>
</feature>
<gene>
    <name evidence="7" type="ORF">JAAARDRAFT_60004</name>
</gene>
<feature type="domain" description="Protein kinase" evidence="6">
    <location>
        <begin position="50"/>
        <end position="314"/>
    </location>
</feature>
<dbReference type="PROSITE" id="PS50011">
    <property type="entry name" value="PROTEIN_KINASE_DOM"/>
    <property type="match status" value="1"/>
</dbReference>
<dbReference type="AlphaFoldDB" id="A0A067PL44"/>
<dbReference type="SUPFAM" id="SSF56112">
    <property type="entry name" value="Protein kinase-like (PK-like)"/>
    <property type="match status" value="1"/>
</dbReference>
<evidence type="ECO:0000259" key="6">
    <source>
        <dbReference type="PROSITE" id="PS50011"/>
    </source>
</evidence>
<proteinExistence type="predicted"/>
<evidence type="ECO:0000256" key="3">
    <source>
        <dbReference type="ARBA" id="ARBA00022777"/>
    </source>
</evidence>
<dbReference type="InterPro" id="IPR011009">
    <property type="entry name" value="Kinase-like_dom_sf"/>
</dbReference>
<dbReference type="PROSITE" id="PS00109">
    <property type="entry name" value="PROTEIN_KINASE_TYR"/>
    <property type="match status" value="1"/>
</dbReference>
<dbReference type="InterPro" id="IPR008266">
    <property type="entry name" value="Tyr_kinase_AS"/>
</dbReference>
<dbReference type="SUPFAM" id="SSF54768">
    <property type="entry name" value="dsRNA-binding domain-like"/>
    <property type="match status" value="1"/>
</dbReference>
<dbReference type="HOGENOM" id="CLU_402812_0_0_1"/>
<keyword evidence="4" id="KW-0067">ATP-binding</keyword>
<dbReference type="InterPro" id="IPR000719">
    <property type="entry name" value="Prot_kinase_dom"/>
</dbReference>
<evidence type="ECO:0000256" key="2">
    <source>
        <dbReference type="ARBA" id="ARBA00022741"/>
    </source>
</evidence>
<dbReference type="InterPro" id="IPR001245">
    <property type="entry name" value="Ser-Thr/Tyr_kinase_cat_dom"/>
</dbReference>
<dbReference type="OrthoDB" id="4062651at2759"/>
<dbReference type="PANTHER" id="PTHR44329:SF288">
    <property type="entry name" value="MITOGEN-ACTIVATED PROTEIN KINASE KINASE KINASE 20"/>
    <property type="match status" value="1"/>
</dbReference>
<dbReference type="PANTHER" id="PTHR44329">
    <property type="entry name" value="SERINE/THREONINE-PROTEIN KINASE TNNI3K-RELATED"/>
    <property type="match status" value="1"/>
</dbReference>
<dbReference type="Gene3D" id="3.30.160.20">
    <property type="match status" value="1"/>
</dbReference>
<dbReference type="GO" id="GO:0005524">
    <property type="term" value="F:ATP binding"/>
    <property type="evidence" value="ECO:0007669"/>
    <property type="project" value="UniProtKB-KW"/>
</dbReference>
<dbReference type="EMBL" id="KL197725">
    <property type="protein sequence ID" value="KDQ55514.1"/>
    <property type="molecule type" value="Genomic_DNA"/>
</dbReference>
<keyword evidence="2" id="KW-0547">Nucleotide-binding</keyword>
<dbReference type="InParanoid" id="A0A067PL44"/>
<feature type="region of interest" description="Disordered" evidence="5">
    <location>
        <begin position="377"/>
        <end position="491"/>
    </location>
</feature>
<dbReference type="GO" id="GO:0004674">
    <property type="term" value="F:protein serine/threonine kinase activity"/>
    <property type="evidence" value="ECO:0007669"/>
    <property type="project" value="TreeGrafter"/>
</dbReference>
<keyword evidence="1" id="KW-0808">Transferase</keyword>
<keyword evidence="3" id="KW-0418">Kinase</keyword>
<dbReference type="STRING" id="933084.A0A067PL44"/>
<feature type="compositionally biased region" description="Low complexity" evidence="5">
    <location>
        <begin position="297"/>
        <end position="306"/>
    </location>
</feature>
<keyword evidence="8" id="KW-1185">Reference proteome</keyword>
<evidence type="ECO:0000256" key="4">
    <source>
        <dbReference type="ARBA" id="ARBA00022840"/>
    </source>
</evidence>
<dbReference type="Gene3D" id="1.10.510.10">
    <property type="entry name" value="Transferase(Phosphotransferase) domain 1"/>
    <property type="match status" value="1"/>
</dbReference>
<feature type="region of interest" description="Disordered" evidence="5">
    <location>
        <begin position="297"/>
        <end position="360"/>
    </location>
</feature>